<dbReference type="PROSITE" id="PS50157">
    <property type="entry name" value="ZINC_FINGER_C2H2_2"/>
    <property type="match status" value="2"/>
</dbReference>
<protein>
    <recommendedName>
        <fullName evidence="6">C2H2-type domain-containing protein</fullName>
    </recommendedName>
</protein>
<proteinExistence type="predicted"/>
<dbReference type="GO" id="GO:0000978">
    <property type="term" value="F:RNA polymerase II cis-regulatory region sequence-specific DNA binding"/>
    <property type="evidence" value="ECO:0007669"/>
    <property type="project" value="TreeGrafter"/>
</dbReference>
<evidence type="ECO:0000259" key="6">
    <source>
        <dbReference type="PROSITE" id="PS50157"/>
    </source>
</evidence>
<name>A0AAV4ZXY8_9AGAM</name>
<keyword evidence="2" id="KW-0677">Repeat</keyword>
<dbReference type="GO" id="GO:0000981">
    <property type="term" value="F:DNA-binding transcription factor activity, RNA polymerase II-specific"/>
    <property type="evidence" value="ECO:0007669"/>
    <property type="project" value="TreeGrafter"/>
</dbReference>
<comment type="caution">
    <text evidence="7">The sequence shown here is derived from an EMBL/GenBank/DDBJ whole genome shotgun (WGS) entry which is preliminary data.</text>
</comment>
<dbReference type="GO" id="GO:0005634">
    <property type="term" value="C:nucleus"/>
    <property type="evidence" value="ECO:0007669"/>
    <property type="project" value="UniProtKB-ARBA"/>
</dbReference>
<dbReference type="InterPro" id="IPR050329">
    <property type="entry name" value="GLI_C2H2-zinc-finger"/>
</dbReference>
<dbReference type="SMART" id="SM00355">
    <property type="entry name" value="ZnF_C2H2"/>
    <property type="match status" value="4"/>
</dbReference>
<evidence type="ECO:0000256" key="1">
    <source>
        <dbReference type="ARBA" id="ARBA00022723"/>
    </source>
</evidence>
<dbReference type="PANTHER" id="PTHR19818:SF139">
    <property type="entry name" value="PAIR-RULE PROTEIN ODD-PAIRED"/>
    <property type="match status" value="1"/>
</dbReference>
<dbReference type="Pfam" id="PF12171">
    <property type="entry name" value="zf-C2H2_jaz"/>
    <property type="match status" value="1"/>
</dbReference>
<gene>
    <name evidence="7" type="ORF">Clacol_000179</name>
</gene>
<evidence type="ECO:0000256" key="5">
    <source>
        <dbReference type="PROSITE-ProRule" id="PRU00042"/>
    </source>
</evidence>
<feature type="domain" description="C2H2-type" evidence="6">
    <location>
        <begin position="19"/>
        <end position="48"/>
    </location>
</feature>
<evidence type="ECO:0000256" key="3">
    <source>
        <dbReference type="ARBA" id="ARBA00022771"/>
    </source>
</evidence>
<dbReference type="PANTHER" id="PTHR19818">
    <property type="entry name" value="ZINC FINGER PROTEIN ZIC AND GLI"/>
    <property type="match status" value="1"/>
</dbReference>
<reference evidence="7" key="1">
    <citation type="submission" date="2021-10" db="EMBL/GenBank/DDBJ databases">
        <title>De novo Genome Assembly of Clathrus columnatus (Basidiomycota, Fungi) Using Illumina and Nanopore Sequence Data.</title>
        <authorList>
            <person name="Ogiso-Tanaka E."/>
            <person name="Itagaki H."/>
            <person name="Hosoya T."/>
            <person name="Hosaka K."/>
        </authorList>
    </citation>
    <scope>NUCLEOTIDE SEQUENCE</scope>
    <source>
        <strain evidence="7">MO-923</strain>
    </source>
</reference>
<dbReference type="SUPFAM" id="SSF57667">
    <property type="entry name" value="beta-beta-alpha zinc fingers"/>
    <property type="match status" value="2"/>
</dbReference>
<dbReference type="InterPro" id="IPR013087">
    <property type="entry name" value="Znf_C2H2_type"/>
</dbReference>
<dbReference type="InterPro" id="IPR036236">
    <property type="entry name" value="Znf_C2H2_sf"/>
</dbReference>
<dbReference type="AlphaFoldDB" id="A0AAV4ZXY8"/>
<keyword evidence="4" id="KW-0862">Zinc</keyword>
<evidence type="ECO:0000313" key="8">
    <source>
        <dbReference type="Proteomes" id="UP001050691"/>
    </source>
</evidence>
<accession>A0AAV4ZXY8</accession>
<evidence type="ECO:0000256" key="4">
    <source>
        <dbReference type="ARBA" id="ARBA00022833"/>
    </source>
</evidence>
<dbReference type="PROSITE" id="PS00028">
    <property type="entry name" value="ZINC_FINGER_C2H2_1"/>
    <property type="match status" value="2"/>
</dbReference>
<dbReference type="Pfam" id="PF00096">
    <property type="entry name" value="zf-C2H2"/>
    <property type="match status" value="1"/>
</dbReference>
<dbReference type="InterPro" id="IPR022755">
    <property type="entry name" value="Znf_C2H2_jaz"/>
</dbReference>
<dbReference type="Gene3D" id="3.30.160.60">
    <property type="entry name" value="Classic Zinc Finger"/>
    <property type="match status" value="2"/>
</dbReference>
<dbReference type="EMBL" id="BPWL01000001">
    <property type="protein sequence ID" value="GJJ05992.1"/>
    <property type="molecule type" value="Genomic_DNA"/>
</dbReference>
<keyword evidence="8" id="KW-1185">Reference proteome</keyword>
<feature type="domain" description="C2H2-type" evidence="6">
    <location>
        <begin position="129"/>
        <end position="153"/>
    </location>
</feature>
<evidence type="ECO:0000313" key="7">
    <source>
        <dbReference type="EMBL" id="GJJ05992.1"/>
    </source>
</evidence>
<keyword evidence="3 5" id="KW-0863">Zinc-finger</keyword>
<evidence type="ECO:0000256" key="2">
    <source>
        <dbReference type="ARBA" id="ARBA00022737"/>
    </source>
</evidence>
<keyword evidence="1" id="KW-0479">Metal-binding</keyword>
<dbReference type="GO" id="GO:0008270">
    <property type="term" value="F:zinc ion binding"/>
    <property type="evidence" value="ECO:0007669"/>
    <property type="project" value="UniProtKB-KW"/>
</dbReference>
<dbReference type="GO" id="GO:0045944">
    <property type="term" value="P:positive regulation of transcription by RNA polymerase II"/>
    <property type="evidence" value="ECO:0007669"/>
    <property type="project" value="UniProtKB-ARBA"/>
</dbReference>
<dbReference type="Proteomes" id="UP001050691">
    <property type="component" value="Unassembled WGS sequence"/>
</dbReference>
<sequence>MLQTFLEDDFDNHLALHHFYCFACQRFFQNQNNLNQHLNSGLHKQKDYLCPGRNCGRKFVSLAALVLHFESGTCRSGLDRRQLNELVVRQDRNNVITNPSRLIAGSGGVRPSPVSRTWATQRSWNGYAYECFLCNREFRALDSLNRHLQSPIHDAKIYRCPNRICSMEYSALSALTQHVENGGCGVNRFKEVKDVMDSLTKNLRAIAL</sequence>
<organism evidence="7 8">
    <name type="scientific">Clathrus columnatus</name>
    <dbReference type="NCBI Taxonomy" id="1419009"/>
    <lineage>
        <taxon>Eukaryota</taxon>
        <taxon>Fungi</taxon>
        <taxon>Dikarya</taxon>
        <taxon>Basidiomycota</taxon>
        <taxon>Agaricomycotina</taxon>
        <taxon>Agaricomycetes</taxon>
        <taxon>Phallomycetidae</taxon>
        <taxon>Phallales</taxon>
        <taxon>Clathraceae</taxon>
        <taxon>Clathrus</taxon>
    </lineage>
</organism>